<dbReference type="RefSeq" id="WP_183454277.1">
    <property type="nucleotide sequence ID" value="NZ_JACHWB010000010.1"/>
</dbReference>
<accession>A0A7W4VQJ4</accession>
<organism evidence="1 2">
    <name type="scientific">Microvirga lupini</name>
    <dbReference type="NCBI Taxonomy" id="420324"/>
    <lineage>
        <taxon>Bacteria</taxon>
        <taxon>Pseudomonadati</taxon>
        <taxon>Pseudomonadota</taxon>
        <taxon>Alphaproteobacteria</taxon>
        <taxon>Hyphomicrobiales</taxon>
        <taxon>Methylobacteriaceae</taxon>
        <taxon>Microvirga</taxon>
    </lineage>
</organism>
<proteinExistence type="predicted"/>
<protein>
    <submittedName>
        <fullName evidence="1">Uncharacterized protein</fullName>
    </submittedName>
</protein>
<evidence type="ECO:0000313" key="2">
    <source>
        <dbReference type="Proteomes" id="UP000532010"/>
    </source>
</evidence>
<name>A0A7W4VQJ4_9HYPH</name>
<keyword evidence="2" id="KW-1185">Reference proteome</keyword>
<comment type="caution">
    <text evidence="1">The sequence shown here is derived from an EMBL/GenBank/DDBJ whole genome shotgun (WGS) entry which is preliminary data.</text>
</comment>
<dbReference type="AlphaFoldDB" id="A0A7W4VQJ4"/>
<evidence type="ECO:0000313" key="1">
    <source>
        <dbReference type="EMBL" id="MBB3021417.1"/>
    </source>
</evidence>
<reference evidence="1 2" key="1">
    <citation type="submission" date="2020-08" db="EMBL/GenBank/DDBJ databases">
        <title>The Agave Microbiome: Exploring the role of microbial communities in plant adaptations to desert environments.</title>
        <authorList>
            <person name="Partida-Martinez L.P."/>
        </authorList>
    </citation>
    <scope>NUCLEOTIDE SEQUENCE [LARGE SCALE GENOMIC DNA]</scope>
    <source>
        <strain evidence="1 2">AT3.9</strain>
    </source>
</reference>
<dbReference type="Proteomes" id="UP000532010">
    <property type="component" value="Unassembled WGS sequence"/>
</dbReference>
<sequence>MVATAIAATNAGAQTGAYDPNLYITDSDIRTLQRNINTVIEPHQAPVSIAEARRIVISSVLSALAEKCNLSWDTQIYLPMMTYFRHSKKYDRRLMTLLGMMHGVKQGYTLAELPAGPCPPQIRDQISRAMSKQN</sequence>
<dbReference type="EMBL" id="JACHWB010000010">
    <property type="protein sequence ID" value="MBB3021417.1"/>
    <property type="molecule type" value="Genomic_DNA"/>
</dbReference>
<gene>
    <name evidence="1" type="ORF">FHR70_004513</name>
</gene>